<evidence type="ECO:0000259" key="6">
    <source>
        <dbReference type="Pfam" id="PF04932"/>
    </source>
</evidence>
<feature type="transmembrane region" description="Helical" evidence="5">
    <location>
        <begin position="227"/>
        <end position="253"/>
    </location>
</feature>
<reference evidence="8" key="1">
    <citation type="submission" date="2017-09" db="EMBL/GenBank/DDBJ databases">
        <title>Depth-based differentiation of microbial function through sediment-hosted aquifers and enrichment of novel symbionts in the deep terrestrial subsurface.</title>
        <authorList>
            <person name="Probst A.J."/>
            <person name="Ladd B."/>
            <person name="Jarett J.K."/>
            <person name="Geller-Mcgrath D.E."/>
            <person name="Sieber C.M.K."/>
            <person name="Emerson J.B."/>
            <person name="Anantharaman K."/>
            <person name="Thomas B.C."/>
            <person name="Malmstrom R."/>
            <person name="Stieglmeier M."/>
            <person name="Klingl A."/>
            <person name="Woyke T."/>
            <person name="Ryan C.M."/>
            <person name="Banfield J.F."/>
        </authorList>
    </citation>
    <scope>NUCLEOTIDE SEQUENCE [LARGE SCALE GENOMIC DNA]</scope>
</reference>
<feature type="transmembrane region" description="Helical" evidence="5">
    <location>
        <begin position="12"/>
        <end position="31"/>
    </location>
</feature>
<dbReference type="PANTHER" id="PTHR37422:SF13">
    <property type="entry name" value="LIPOPOLYSACCHARIDE BIOSYNTHESIS PROTEIN PA4999-RELATED"/>
    <property type="match status" value="1"/>
</dbReference>
<feature type="transmembrane region" description="Helical" evidence="5">
    <location>
        <begin position="105"/>
        <end position="123"/>
    </location>
</feature>
<evidence type="ECO:0000256" key="4">
    <source>
        <dbReference type="ARBA" id="ARBA00023136"/>
    </source>
</evidence>
<gene>
    <name evidence="7" type="ORF">COT65_00210</name>
</gene>
<evidence type="ECO:0000256" key="3">
    <source>
        <dbReference type="ARBA" id="ARBA00022989"/>
    </source>
</evidence>
<dbReference type="AlphaFoldDB" id="A0A2H0WQM3"/>
<feature type="domain" description="O-antigen ligase-related" evidence="6">
    <location>
        <begin position="226"/>
        <end position="352"/>
    </location>
</feature>
<dbReference type="InterPro" id="IPR051533">
    <property type="entry name" value="WaaL-like"/>
</dbReference>
<evidence type="ECO:0000256" key="2">
    <source>
        <dbReference type="ARBA" id="ARBA00022692"/>
    </source>
</evidence>
<feature type="transmembrane region" description="Helical" evidence="5">
    <location>
        <begin position="82"/>
        <end position="99"/>
    </location>
</feature>
<dbReference type="PANTHER" id="PTHR37422">
    <property type="entry name" value="TEICHURONIC ACID BIOSYNTHESIS PROTEIN TUAE"/>
    <property type="match status" value="1"/>
</dbReference>
<keyword evidence="3 5" id="KW-1133">Transmembrane helix</keyword>
<feature type="transmembrane region" description="Helical" evidence="5">
    <location>
        <begin position="259"/>
        <end position="279"/>
    </location>
</feature>
<feature type="transmembrane region" description="Helical" evidence="5">
    <location>
        <begin position="369"/>
        <end position="387"/>
    </location>
</feature>
<evidence type="ECO:0000313" key="7">
    <source>
        <dbReference type="EMBL" id="PIS14209.1"/>
    </source>
</evidence>
<comment type="subcellular location">
    <subcellularLocation>
        <location evidence="1">Membrane</location>
        <topology evidence="1">Multi-pass membrane protein</topology>
    </subcellularLocation>
</comment>
<dbReference type="InterPro" id="IPR007016">
    <property type="entry name" value="O-antigen_ligase-rel_domated"/>
</dbReference>
<feature type="transmembrane region" description="Helical" evidence="5">
    <location>
        <begin position="135"/>
        <end position="152"/>
    </location>
</feature>
<sequence>MWSLRLNNLHRSFFGALCLLLPVQLGAHFWPNFAYVMGLRIDYLAPTIYLTDLLVVVILGLWGLDCWRIRELRITNYELRKYWWILAVFVLLLAGSLLAQNQRAALYKFAKIAEFSLLGLYVAKSRETRDVIRKTLSIAVLYSSLIALVQFFKQSSLGDLFWWLGERTFTVATPGIAKAVVNGELLMRPYATFSHPNALAGFLLVGLILTLPYFLQRHKLFTIPYTLFPILAIALSFSRSVWLVGLLVAFFCLFRKKKFFLVISYLLLVISCLLLVTSYSADEAISQRLQLIKAAVLMIQGNLLAGVGLNNFLVRLPEFWGPIGTTFWLQPVHNIYLLIAAETGLTGLLVFLWFLVLTFKKLSILHSPLSIALGAILLLGLADHYWLTLQQNQLLFALVLGLSWEGQRGLKS</sequence>
<comment type="caution">
    <text evidence="7">The sequence shown here is derived from an EMBL/GenBank/DDBJ whole genome shotgun (WGS) entry which is preliminary data.</text>
</comment>
<dbReference type="Pfam" id="PF04932">
    <property type="entry name" value="Wzy_C"/>
    <property type="match status" value="1"/>
</dbReference>
<keyword evidence="4 5" id="KW-0472">Membrane</keyword>
<dbReference type="EMBL" id="PEZJ01000003">
    <property type="protein sequence ID" value="PIS14209.1"/>
    <property type="molecule type" value="Genomic_DNA"/>
</dbReference>
<evidence type="ECO:0000313" key="8">
    <source>
        <dbReference type="Proteomes" id="UP000230033"/>
    </source>
</evidence>
<evidence type="ECO:0000256" key="1">
    <source>
        <dbReference type="ARBA" id="ARBA00004141"/>
    </source>
</evidence>
<feature type="transmembrane region" description="Helical" evidence="5">
    <location>
        <begin position="334"/>
        <end position="357"/>
    </location>
</feature>
<evidence type="ECO:0000256" key="5">
    <source>
        <dbReference type="SAM" id="Phobius"/>
    </source>
</evidence>
<proteinExistence type="predicted"/>
<dbReference type="Proteomes" id="UP000230033">
    <property type="component" value="Unassembled WGS sequence"/>
</dbReference>
<protein>
    <recommendedName>
        <fullName evidence="6">O-antigen ligase-related domain-containing protein</fullName>
    </recommendedName>
</protein>
<dbReference type="GO" id="GO:0016020">
    <property type="term" value="C:membrane"/>
    <property type="evidence" value="ECO:0007669"/>
    <property type="project" value="UniProtKB-SubCell"/>
</dbReference>
<accession>A0A2H0WQM3</accession>
<feature type="transmembrane region" description="Helical" evidence="5">
    <location>
        <begin position="43"/>
        <end position="62"/>
    </location>
</feature>
<keyword evidence="2 5" id="KW-0812">Transmembrane</keyword>
<organism evidence="7 8">
    <name type="scientific">Candidatus Shapirobacteria bacterium CG09_land_8_20_14_0_10_47_13</name>
    <dbReference type="NCBI Taxonomy" id="1974481"/>
    <lineage>
        <taxon>Bacteria</taxon>
        <taxon>Candidatus Shapironibacteriota</taxon>
    </lineage>
</organism>
<name>A0A2H0WQM3_9BACT</name>
<feature type="transmembrane region" description="Helical" evidence="5">
    <location>
        <begin position="198"/>
        <end position="215"/>
    </location>
</feature>